<gene>
    <name evidence="1" type="ORF">H2201_007729</name>
</gene>
<evidence type="ECO:0000313" key="2">
    <source>
        <dbReference type="Proteomes" id="UP001172684"/>
    </source>
</evidence>
<protein>
    <recommendedName>
        <fullName evidence="3">Fungal N-terminal domain-containing protein</fullName>
    </recommendedName>
</protein>
<organism evidence="1 2">
    <name type="scientific">Coniosporium apollinis</name>
    <dbReference type="NCBI Taxonomy" id="61459"/>
    <lineage>
        <taxon>Eukaryota</taxon>
        <taxon>Fungi</taxon>
        <taxon>Dikarya</taxon>
        <taxon>Ascomycota</taxon>
        <taxon>Pezizomycotina</taxon>
        <taxon>Dothideomycetes</taxon>
        <taxon>Dothideomycetes incertae sedis</taxon>
        <taxon>Coniosporium</taxon>
    </lineage>
</organism>
<evidence type="ECO:0000313" key="1">
    <source>
        <dbReference type="EMBL" id="KAJ9658649.1"/>
    </source>
</evidence>
<dbReference type="EMBL" id="JAPDRL010000085">
    <property type="protein sequence ID" value="KAJ9658649.1"/>
    <property type="molecule type" value="Genomic_DNA"/>
</dbReference>
<feature type="non-terminal residue" evidence="1">
    <location>
        <position position="155"/>
    </location>
</feature>
<accession>A0ABQ9NJ02</accession>
<keyword evidence="2" id="KW-1185">Reference proteome</keyword>
<dbReference type="Proteomes" id="UP001172684">
    <property type="component" value="Unassembled WGS sequence"/>
</dbReference>
<sequence length="155" mass="17040">MAELGIAAATVQFLDVGARLLIILSRVCTDLRQVLHNIEAAGEKLREFTELVRKLEAEVHAPNAGAASTLNGALSPAQVDYGTSLLKQCIDQAEELEKVLRTLVSDPADRALKKAWRAVVCVKTEKDISDKLQELKTSLSLWYNHESFALLKNQA</sequence>
<name>A0ABQ9NJ02_9PEZI</name>
<comment type="caution">
    <text evidence="1">The sequence shown here is derived from an EMBL/GenBank/DDBJ whole genome shotgun (WGS) entry which is preliminary data.</text>
</comment>
<reference evidence="1" key="1">
    <citation type="submission" date="2022-10" db="EMBL/GenBank/DDBJ databases">
        <title>Culturing micro-colonial fungi from biological soil crusts in the Mojave desert and describing Neophaeococcomyces mojavensis, and introducing the new genera and species Taxawa tesnikishii.</title>
        <authorList>
            <person name="Kurbessoian T."/>
            <person name="Stajich J.E."/>
        </authorList>
    </citation>
    <scope>NUCLEOTIDE SEQUENCE</scope>
    <source>
        <strain evidence="1">TK_1</strain>
    </source>
</reference>
<proteinExistence type="predicted"/>
<evidence type="ECO:0008006" key="3">
    <source>
        <dbReference type="Google" id="ProtNLM"/>
    </source>
</evidence>